<protein>
    <submittedName>
        <fullName evidence="12">Chemotaxis protein MotB</fullName>
    </submittedName>
</protein>
<keyword evidence="13" id="KW-1185">Reference proteome</keyword>
<evidence type="ECO:0000256" key="8">
    <source>
        <dbReference type="SAM" id="Coils"/>
    </source>
</evidence>
<proteinExistence type="inferred from homology"/>
<evidence type="ECO:0000259" key="11">
    <source>
        <dbReference type="PROSITE" id="PS51123"/>
    </source>
</evidence>
<dbReference type="PANTHER" id="PTHR30329:SF18">
    <property type="entry name" value="MOTILITY PROTEIN B"/>
    <property type="match status" value="1"/>
</dbReference>
<dbReference type="PANTHER" id="PTHR30329">
    <property type="entry name" value="STATOR ELEMENT OF FLAGELLAR MOTOR COMPLEX"/>
    <property type="match status" value="1"/>
</dbReference>
<comment type="similarity">
    <text evidence="2">Belongs to the MotB family.</text>
</comment>
<feature type="compositionally biased region" description="Basic residues" evidence="9">
    <location>
        <begin position="1"/>
        <end position="20"/>
    </location>
</feature>
<keyword evidence="5 10" id="KW-1133">Transmembrane helix</keyword>
<dbReference type="Gene3D" id="3.30.1330.60">
    <property type="entry name" value="OmpA-like domain"/>
    <property type="match status" value="1"/>
</dbReference>
<dbReference type="GO" id="GO:0005886">
    <property type="term" value="C:plasma membrane"/>
    <property type="evidence" value="ECO:0007669"/>
    <property type="project" value="UniProtKB-SubCell"/>
</dbReference>
<dbReference type="InterPro" id="IPR006665">
    <property type="entry name" value="OmpA-like"/>
</dbReference>
<feature type="transmembrane region" description="Helical" evidence="10">
    <location>
        <begin position="27"/>
        <end position="47"/>
    </location>
</feature>
<feature type="region of interest" description="Disordered" evidence="9">
    <location>
        <begin position="1"/>
        <end position="21"/>
    </location>
</feature>
<dbReference type="PROSITE" id="PS51123">
    <property type="entry name" value="OMPA_2"/>
    <property type="match status" value="1"/>
</dbReference>
<evidence type="ECO:0000256" key="4">
    <source>
        <dbReference type="ARBA" id="ARBA00022692"/>
    </source>
</evidence>
<evidence type="ECO:0000313" key="13">
    <source>
        <dbReference type="Proteomes" id="UP000242642"/>
    </source>
</evidence>
<evidence type="ECO:0000256" key="2">
    <source>
        <dbReference type="ARBA" id="ARBA00008914"/>
    </source>
</evidence>
<comment type="subcellular location">
    <subcellularLocation>
        <location evidence="1">Cell membrane</location>
        <topology evidence="1">Single-pass membrane protein</topology>
    </subcellularLocation>
</comment>
<evidence type="ECO:0000256" key="10">
    <source>
        <dbReference type="SAM" id="Phobius"/>
    </source>
</evidence>
<evidence type="ECO:0000256" key="3">
    <source>
        <dbReference type="ARBA" id="ARBA00022475"/>
    </source>
</evidence>
<keyword evidence="6 7" id="KW-0472">Membrane</keyword>
<dbReference type="CDD" id="cd07185">
    <property type="entry name" value="OmpA_C-like"/>
    <property type="match status" value="1"/>
</dbReference>
<dbReference type="AlphaFoldDB" id="A0A1I0BXG2"/>
<dbReference type="InterPro" id="IPR050330">
    <property type="entry name" value="Bact_OuterMem_StrucFunc"/>
</dbReference>
<reference evidence="13" key="1">
    <citation type="submission" date="2016-10" db="EMBL/GenBank/DDBJ databases">
        <authorList>
            <person name="Varghese N."/>
            <person name="Submissions S."/>
        </authorList>
    </citation>
    <scope>NUCLEOTIDE SEQUENCE [LARGE SCALE GENOMIC DNA]</scope>
    <source>
        <strain evidence="13">DSM 18579</strain>
    </source>
</reference>
<keyword evidence="3" id="KW-1003">Cell membrane</keyword>
<dbReference type="OrthoDB" id="9809186at2"/>
<dbReference type="Proteomes" id="UP000242642">
    <property type="component" value="Unassembled WGS sequence"/>
</dbReference>
<evidence type="ECO:0000313" key="12">
    <source>
        <dbReference type="EMBL" id="SET11790.1"/>
    </source>
</evidence>
<name>A0A1I0BXG2_9GAMM</name>
<organism evidence="12 13">
    <name type="scientific">Thorsellia anophelis DSM 18579</name>
    <dbReference type="NCBI Taxonomy" id="1123402"/>
    <lineage>
        <taxon>Bacteria</taxon>
        <taxon>Pseudomonadati</taxon>
        <taxon>Pseudomonadota</taxon>
        <taxon>Gammaproteobacteria</taxon>
        <taxon>Enterobacterales</taxon>
        <taxon>Thorselliaceae</taxon>
        <taxon>Thorsellia</taxon>
    </lineage>
</organism>
<dbReference type="EMBL" id="FOHV01000009">
    <property type="protein sequence ID" value="SET11790.1"/>
    <property type="molecule type" value="Genomic_DNA"/>
</dbReference>
<evidence type="ECO:0000256" key="7">
    <source>
        <dbReference type="PROSITE-ProRule" id="PRU00473"/>
    </source>
</evidence>
<dbReference type="STRING" id="1123402.SAMN02583745_01400"/>
<dbReference type="SUPFAM" id="SSF103088">
    <property type="entry name" value="OmpA-like"/>
    <property type="match status" value="1"/>
</dbReference>
<dbReference type="Pfam" id="PF00691">
    <property type="entry name" value="OmpA"/>
    <property type="match status" value="1"/>
</dbReference>
<dbReference type="InterPro" id="IPR025713">
    <property type="entry name" value="MotB-like_N_dom"/>
</dbReference>
<dbReference type="InterPro" id="IPR036737">
    <property type="entry name" value="OmpA-like_sf"/>
</dbReference>
<sequence>MKQHKPIIIKKKKGGGHGGHHGGSWKIALADFFTAMMAFFLVMWLIAVASPQQLTKIAEYFRTPLKVSVTGGEKSSTDDSVIPGGGQDATQTEGVVRRTLSSTTQVENATKNKQEDFKQNISGKNQNDKAKAEARLEQLRLEQLQSDLQQAIRIDPRLRELQPQLLIELVDQGLRIQIVDSQNRPMFQRGSDVVEPYMRDVLRALAPIINAVPNKISLAGHTDDYQFARGDLGYSNWELSADRANASRRELMAGGLSTGKLLRIVGMADTMNLNPLNSSDPANRRISIIILNKQAQENIEYENQQGTQNKITLD</sequence>
<feature type="domain" description="OmpA-like" evidence="11">
    <location>
        <begin position="174"/>
        <end position="294"/>
    </location>
</feature>
<dbReference type="NCBIfam" id="NF006548">
    <property type="entry name" value="PRK09041.1"/>
    <property type="match status" value="1"/>
</dbReference>
<keyword evidence="4 10" id="KW-0812">Transmembrane</keyword>
<feature type="coiled-coil region" evidence="8">
    <location>
        <begin position="122"/>
        <end position="154"/>
    </location>
</feature>
<gene>
    <name evidence="12" type="ORF">SAMN02583745_01400</name>
</gene>
<accession>A0A1I0BXG2</accession>
<evidence type="ECO:0000256" key="6">
    <source>
        <dbReference type="ARBA" id="ARBA00023136"/>
    </source>
</evidence>
<evidence type="ECO:0000256" key="5">
    <source>
        <dbReference type="ARBA" id="ARBA00022989"/>
    </source>
</evidence>
<evidence type="ECO:0000256" key="1">
    <source>
        <dbReference type="ARBA" id="ARBA00004162"/>
    </source>
</evidence>
<evidence type="ECO:0000256" key="9">
    <source>
        <dbReference type="SAM" id="MobiDB-lite"/>
    </source>
</evidence>
<feature type="region of interest" description="Disordered" evidence="9">
    <location>
        <begin position="69"/>
        <end position="91"/>
    </location>
</feature>
<keyword evidence="8" id="KW-0175">Coiled coil</keyword>
<dbReference type="Pfam" id="PF13677">
    <property type="entry name" value="MotB_plug"/>
    <property type="match status" value="1"/>
</dbReference>